<dbReference type="Pfam" id="PF07729">
    <property type="entry name" value="FCD"/>
    <property type="match status" value="1"/>
</dbReference>
<proteinExistence type="predicted"/>
<dbReference type="InterPro" id="IPR008920">
    <property type="entry name" value="TF_FadR/GntR_C"/>
</dbReference>
<gene>
    <name evidence="5" type="ORF">JJB74_32475</name>
</gene>
<dbReference type="SUPFAM" id="SSF46785">
    <property type="entry name" value="Winged helix' DNA-binding domain"/>
    <property type="match status" value="1"/>
</dbReference>
<sequence>MKKATGLFNREAVSQTEKAYVALEELIVTGELPPGSQWSAVTLSERIALGRSPTHAALQKLAFQRLVDIAPREGIFISEIDYPGQIKIIQARREIEKLIVSEASQCATEQEREGMRNLIKQLQALKAHPDMREYLRAHFELTRLLGEASRNSYAAEFYAMLQTLARRFLFFHQERYTNLTTICDIHIRQLQAVVDGAVEGAVEAAAARNDYAENFARNILMEMINSSAVTVRANSSRR</sequence>
<dbReference type="Gene3D" id="1.10.10.10">
    <property type="entry name" value="Winged helix-like DNA-binding domain superfamily/Winged helix DNA-binding domain"/>
    <property type="match status" value="1"/>
</dbReference>
<evidence type="ECO:0000256" key="3">
    <source>
        <dbReference type="ARBA" id="ARBA00023163"/>
    </source>
</evidence>
<dbReference type="GO" id="GO:0003677">
    <property type="term" value="F:DNA binding"/>
    <property type="evidence" value="ECO:0007669"/>
    <property type="project" value="UniProtKB-KW"/>
</dbReference>
<organism evidence="5 6">
    <name type="scientific">Noviherbaspirillum pedocola</name>
    <dbReference type="NCBI Taxonomy" id="2801341"/>
    <lineage>
        <taxon>Bacteria</taxon>
        <taxon>Pseudomonadati</taxon>
        <taxon>Pseudomonadota</taxon>
        <taxon>Betaproteobacteria</taxon>
        <taxon>Burkholderiales</taxon>
        <taxon>Oxalobacteraceae</taxon>
        <taxon>Noviherbaspirillum</taxon>
    </lineage>
</organism>
<accession>A0A934T0U3</accession>
<dbReference type="RefSeq" id="WP_200598690.1">
    <property type="nucleotide sequence ID" value="NZ_JAEPBG010000050.1"/>
</dbReference>
<keyword evidence="1" id="KW-0805">Transcription regulation</keyword>
<comment type="caution">
    <text evidence="5">The sequence shown here is derived from an EMBL/GenBank/DDBJ whole genome shotgun (WGS) entry which is preliminary data.</text>
</comment>
<reference evidence="5" key="1">
    <citation type="submission" date="2021-01" db="EMBL/GenBank/DDBJ databases">
        <title>Genome sequence of strain Noviherbaspirillum sp. DKR-6.</title>
        <authorList>
            <person name="Chaudhary D.K."/>
        </authorList>
    </citation>
    <scope>NUCLEOTIDE SEQUENCE</scope>
    <source>
        <strain evidence="5">DKR-6</strain>
    </source>
</reference>
<name>A0A934T0U3_9BURK</name>
<evidence type="ECO:0000259" key="4">
    <source>
        <dbReference type="PROSITE" id="PS50949"/>
    </source>
</evidence>
<dbReference type="EMBL" id="JAEPBG010000050">
    <property type="protein sequence ID" value="MBK4739324.1"/>
    <property type="molecule type" value="Genomic_DNA"/>
</dbReference>
<protein>
    <submittedName>
        <fullName evidence="5">GntR family transcriptional regulator</fullName>
    </submittedName>
</protein>
<dbReference type="InterPro" id="IPR036390">
    <property type="entry name" value="WH_DNA-bd_sf"/>
</dbReference>
<dbReference type="SMART" id="SM00895">
    <property type="entry name" value="FCD"/>
    <property type="match status" value="1"/>
</dbReference>
<dbReference type="Proteomes" id="UP000622890">
    <property type="component" value="Unassembled WGS sequence"/>
</dbReference>
<evidence type="ECO:0000313" key="5">
    <source>
        <dbReference type="EMBL" id="MBK4739324.1"/>
    </source>
</evidence>
<keyword evidence="6" id="KW-1185">Reference proteome</keyword>
<evidence type="ECO:0000256" key="2">
    <source>
        <dbReference type="ARBA" id="ARBA00023125"/>
    </source>
</evidence>
<dbReference type="SUPFAM" id="SSF48008">
    <property type="entry name" value="GntR ligand-binding domain-like"/>
    <property type="match status" value="1"/>
</dbReference>
<keyword evidence="3" id="KW-0804">Transcription</keyword>
<dbReference type="InterPro" id="IPR036388">
    <property type="entry name" value="WH-like_DNA-bd_sf"/>
</dbReference>
<dbReference type="PANTHER" id="PTHR43537:SF5">
    <property type="entry name" value="UXU OPERON TRANSCRIPTIONAL REGULATOR"/>
    <property type="match status" value="1"/>
</dbReference>
<dbReference type="SMART" id="SM00345">
    <property type="entry name" value="HTH_GNTR"/>
    <property type="match status" value="1"/>
</dbReference>
<dbReference type="PANTHER" id="PTHR43537">
    <property type="entry name" value="TRANSCRIPTIONAL REGULATOR, GNTR FAMILY"/>
    <property type="match status" value="1"/>
</dbReference>
<dbReference type="GO" id="GO:0003700">
    <property type="term" value="F:DNA-binding transcription factor activity"/>
    <property type="evidence" value="ECO:0007669"/>
    <property type="project" value="InterPro"/>
</dbReference>
<dbReference type="InterPro" id="IPR011711">
    <property type="entry name" value="GntR_C"/>
</dbReference>
<dbReference type="InterPro" id="IPR000524">
    <property type="entry name" value="Tscrpt_reg_HTH_GntR"/>
</dbReference>
<dbReference type="Pfam" id="PF00392">
    <property type="entry name" value="GntR"/>
    <property type="match status" value="1"/>
</dbReference>
<dbReference type="AlphaFoldDB" id="A0A934T0U3"/>
<dbReference type="PROSITE" id="PS50949">
    <property type="entry name" value="HTH_GNTR"/>
    <property type="match status" value="1"/>
</dbReference>
<evidence type="ECO:0000256" key="1">
    <source>
        <dbReference type="ARBA" id="ARBA00023015"/>
    </source>
</evidence>
<feature type="domain" description="HTH gntR-type" evidence="4">
    <location>
        <begin position="13"/>
        <end position="80"/>
    </location>
</feature>
<dbReference type="Gene3D" id="1.20.120.530">
    <property type="entry name" value="GntR ligand-binding domain-like"/>
    <property type="match status" value="1"/>
</dbReference>
<evidence type="ECO:0000313" key="6">
    <source>
        <dbReference type="Proteomes" id="UP000622890"/>
    </source>
</evidence>
<keyword evidence="2" id="KW-0238">DNA-binding</keyword>